<name>A0A0N7M0V8_9RHOB</name>
<evidence type="ECO:0000313" key="2">
    <source>
        <dbReference type="Proteomes" id="UP000052022"/>
    </source>
</evidence>
<evidence type="ECO:0000313" key="1">
    <source>
        <dbReference type="EMBL" id="CUH81545.1"/>
    </source>
</evidence>
<dbReference type="RefSeq" id="WP_131727571.1">
    <property type="nucleotide sequence ID" value="NZ_CYSD01000042.1"/>
</dbReference>
<sequence>MKMNFGPDSAAGIARGLLHKSAGPLISGDFESFAACFHLPQSFSTPAGIRILRTRADLRLFFDDLVDFYHLSGAKVINRKLLQADFLGEGSAVCLHENRLIGSRGVMQQPVRVFSIMTKCDQHWAVSYCEYTPADNLDYCRALMSRRDFAL</sequence>
<organism evidence="1 2">
    <name type="scientific">Tritonibacter multivorans</name>
    <dbReference type="NCBI Taxonomy" id="928856"/>
    <lineage>
        <taxon>Bacteria</taxon>
        <taxon>Pseudomonadati</taxon>
        <taxon>Pseudomonadota</taxon>
        <taxon>Alphaproteobacteria</taxon>
        <taxon>Rhodobacterales</taxon>
        <taxon>Paracoccaceae</taxon>
        <taxon>Tritonibacter</taxon>
    </lineage>
</organism>
<reference evidence="1 2" key="1">
    <citation type="submission" date="2015-09" db="EMBL/GenBank/DDBJ databases">
        <authorList>
            <consortium name="Swine Surveillance"/>
        </authorList>
    </citation>
    <scope>NUCLEOTIDE SEQUENCE [LARGE SCALE GENOMIC DNA]</scope>
    <source>
        <strain evidence="1 2">CECT 7557</strain>
    </source>
</reference>
<dbReference type="EMBL" id="CYSD01000042">
    <property type="protein sequence ID" value="CUH81545.1"/>
    <property type="molecule type" value="Genomic_DNA"/>
</dbReference>
<dbReference type="OrthoDB" id="7858976at2"/>
<keyword evidence="2" id="KW-1185">Reference proteome</keyword>
<accession>A0A0N7M0V8</accession>
<dbReference type="AlphaFoldDB" id="A0A0N7M0V8"/>
<evidence type="ECO:0008006" key="3">
    <source>
        <dbReference type="Google" id="ProtNLM"/>
    </source>
</evidence>
<protein>
    <recommendedName>
        <fullName evidence="3">SnoaL-like domain-containing protein</fullName>
    </recommendedName>
</protein>
<proteinExistence type="predicted"/>
<dbReference type="Proteomes" id="UP000052022">
    <property type="component" value="Unassembled WGS sequence"/>
</dbReference>
<dbReference type="STRING" id="928856.SAMN04488049_102315"/>
<gene>
    <name evidence="1" type="ORF">TRM7557_03478</name>
</gene>